<dbReference type="PANTHER" id="PTHR23015:SF4">
    <property type="entry name" value="DUF38 DOMAIN-CONTAINING PROTEIN-RELATED"/>
    <property type="match status" value="1"/>
</dbReference>
<proteinExistence type="predicted"/>
<dbReference type="Pfam" id="PF01827">
    <property type="entry name" value="FTH"/>
    <property type="match status" value="1"/>
</dbReference>
<evidence type="ECO:0000313" key="3">
    <source>
        <dbReference type="Proteomes" id="UP000230233"/>
    </source>
</evidence>
<dbReference type="EMBL" id="PDUG01000004">
    <property type="protein sequence ID" value="PIC32612.1"/>
    <property type="molecule type" value="Genomic_DNA"/>
</dbReference>
<gene>
    <name evidence="2" type="primary">Cnig_chr_IV.g12878</name>
    <name evidence="2" type="ORF">B9Z55_012878</name>
</gene>
<reference evidence="3" key="1">
    <citation type="submission" date="2017-10" db="EMBL/GenBank/DDBJ databases">
        <title>Rapid genome shrinkage in a self-fertile nematode reveals novel sperm competition proteins.</title>
        <authorList>
            <person name="Yin D."/>
            <person name="Schwarz E.M."/>
            <person name="Thomas C.G."/>
            <person name="Felde R.L."/>
            <person name="Korf I.F."/>
            <person name="Cutter A.D."/>
            <person name="Schartner C.M."/>
            <person name="Ralston E.J."/>
            <person name="Meyer B.J."/>
            <person name="Haag E.S."/>
        </authorList>
    </citation>
    <scope>NUCLEOTIDE SEQUENCE [LARGE SCALE GENOMIC DNA]</scope>
    <source>
        <strain evidence="3">JU1422</strain>
    </source>
</reference>
<keyword evidence="3" id="KW-1185">Reference proteome</keyword>
<name>A0A2G5TZ92_9PELO</name>
<dbReference type="Proteomes" id="UP000230233">
    <property type="component" value="Chromosome IV"/>
</dbReference>
<organism evidence="2 3">
    <name type="scientific">Caenorhabditis nigoni</name>
    <dbReference type="NCBI Taxonomy" id="1611254"/>
    <lineage>
        <taxon>Eukaryota</taxon>
        <taxon>Metazoa</taxon>
        <taxon>Ecdysozoa</taxon>
        <taxon>Nematoda</taxon>
        <taxon>Chromadorea</taxon>
        <taxon>Rhabditida</taxon>
        <taxon>Rhabditina</taxon>
        <taxon>Rhabditomorpha</taxon>
        <taxon>Rhabditoidea</taxon>
        <taxon>Rhabditidae</taxon>
        <taxon>Peloderinae</taxon>
        <taxon>Caenorhabditis</taxon>
    </lineage>
</organism>
<sequence length="446" mass="52131">MADLPVTKENYTPFVVKRFQERVSLELTHKYLCRAIQKNLQNSGKKITALTLLDFASEDVASKSDDVEEPAAKRRREANLKENLESIKSIDPIPCDPIVYEPPGPRPDSDSDPFQFETVRNVFKLHGTLLTGRFADSDLFDVHIFNIPDILFCRRISKEFCEKMEKLKLPIDKLKVNIGIERIKVVIFYGEYPTEITHHGKDYKTLAACAIFFLMKHPDLKLKKLEFRIAEYDRFIDVSMQKLIVELLEQLEHKIHVEKLTYTCSSEELYVPNTVTNYLPEILQVCQPETLKYIRLWGDGKTLDTGVYTRIKEINFETVYETEQWKKASLFEDYNSLVPKHWANLIHFETISLKSVDQNDLKSLLNHIPKKAKFEVVVDDLEIEDVKTAFRNSGKFDKNPESPEFDFPFKLYRELGDGRVLVYDMTDCQFDVFFQNEEEQNLILWD</sequence>
<accession>A0A2G5TZ92</accession>
<protein>
    <recommendedName>
        <fullName evidence="1">DUF38 domain-containing protein</fullName>
    </recommendedName>
</protein>
<evidence type="ECO:0000313" key="2">
    <source>
        <dbReference type="EMBL" id="PIC32612.1"/>
    </source>
</evidence>
<dbReference type="InterPro" id="IPR040161">
    <property type="entry name" value="FB224"/>
</dbReference>
<dbReference type="PANTHER" id="PTHR23015">
    <property type="entry name" value="UNCHARACTERIZED C.ELEGANS PROTEIN"/>
    <property type="match status" value="1"/>
</dbReference>
<dbReference type="GO" id="GO:0045087">
    <property type="term" value="P:innate immune response"/>
    <property type="evidence" value="ECO:0007669"/>
    <property type="project" value="TreeGrafter"/>
</dbReference>
<comment type="caution">
    <text evidence="2">The sequence shown here is derived from an EMBL/GenBank/DDBJ whole genome shotgun (WGS) entry which is preliminary data.</text>
</comment>
<dbReference type="AlphaFoldDB" id="A0A2G5TZ92"/>
<evidence type="ECO:0000259" key="1">
    <source>
        <dbReference type="Pfam" id="PF01827"/>
    </source>
</evidence>
<dbReference type="InterPro" id="IPR002900">
    <property type="entry name" value="DUF38/FTH_CAE_spp"/>
</dbReference>
<feature type="domain" description="DUF38" evidence="1">
    <location>
        <begin position="245"/>
        <end position="377"/>
    </location>
</feature>